<feature type="transmembrane region" description="Helical" evidence="1">
    <location>
        <begin position="116"/>
        <end position="133"/>
    </location>
</feature>
<feature type="transmembrane region" description="Helical" evidence="1">
    <location>
        <begin position="41"/>
        <end position="61"/>
    </location>
</feature>
<accession>A0ABV3N2H9</accession>
<keyword evidence="3" id="KW-1185">Reference proteome</keyword>
<dbReference type="RefSeq" id="WP_367167697.1">
    <property type="nucleotide sequence ID" value="NZ_JBFKZN010000006.1"/>
</dbReference>
<proteinExistence type="predicted"/>
<gene>
    <name evidence="2" type="ORF">ABW286_12645</name>
</gene>
<dbReference type="EMBL" id="JBFKZN010000006">
    <property type="protein sequence ID" value="MEW5290021.1"/>
    <property type="molecule type" value="Genomic_DNA"/>
</dbReference>
<keyword evidence="1" id="KW-0812">Transmembrane</keyword>
<dbReference type="InterPro" id="IPR046513">
    <property type="entry name" value="DUF6691"/>
</dbReference>
<keyword evidence="1" id="KW-1133">Transmembrane helix</keyword>
<evidence type="ECO:0000313" key="2">
    <source>
        <dbReference type="EMBL" id="MEW5290021.1"/>
    </source>
</evidence>
<comment type="caution">
    <text evidence="2">The sequence shown here is derived from an EMBL/GenBank/DDBJ whole genome shotgun (WGS) entry which is preliminary data.</text>
</comment>
<organism evidence="2 3">
    <name type="scientific">Erwinia papayae</name>
    <dbReference type="NCBI Taxonomy" id="206499"/>
    <lineage>
        <taxon>Bacteria</taxon>
        <taxon>Pseudomonadati</taxon>
        <taxon>Pseudomonadota</taxon>
        <taxon>Gammaproteobacteria</taxon>
        <taxon>Enterobacterales</taxon>
        <taxon>Erwiniaceae</taxon>
        <taxon>Erwinia</taxon>
    </lineage>
</organism>
<sequence length="139" mass="14416">MKMLVSLLCGLLFGCGLIISGMANPAKVLGFLDITRLWDPSLGLVMAGAVVVGLTAFRLAARRGRPVLGGSMNLPVAVRPDWRLIAGALLFGTGWGLAGICPGPALILLASGVTKGALFVLAMLAGMGLYHWLARYLPG</sequence>
<feature type="transmembrane region" description="Helical" evidence="1">
    <location>
        <begin position="82"/>
        <end position="110"/>
    </location>
</feature>
<dbReference type="PROSITE" id="PS51257">
    <property type="entry name" value="PROKAR_LIPOPROTEIN"/>
    <property type="match status" value="1"/>
</dbReference>
<dbReference type="Proteomes" id="UP001554567">
    <property type="component" value="Unassembled WGS sequence"/>
</dbReference>
<evidence type="ECO:0000256" key="1">
    <source>
        <dbReference type="SAM" id="Phobius"/>
    </source>
</evidence>
<evidence type="ECO:0000313" key="3">
    <source>
        <dbReference type="Proteomes" id="UP001554567"/>
    </source>
</evidence>
<reference evidence="2 3" key="1">
    <citation type="submission" date="2024-07" db="EMBL/GenBank/DDBJ databases">
        <authorList>
            <person name="Dulla G.F.J."/>
            <person name="Delorm J.G."/>
        </authorList>
    </citation>
    <scope>NUCLEOTIDE SEQUENCE [LARGE SCALE GENOMIC DNA]</scope>
    <source>
        <strain evidence="2 3">JGD 233</strain>
    </source>
</reference>
<protein>
    <submittedName>
        <fullName evidence="2">DUF6691 family protein</fullName>
    </submittedName>
</protein>
<name>A0ABV3N2H9_9GAMM</name>
<keyword evidence="1" id="KW-0472">Membrane</keyword>
<dbReference type="Pfam" id="PF20398">
    <property type="entry name" value="DUF6691"/>
    <property type="match status" value="1"/>
</dbReference>